<evidence type="ECO:0000313" key="2">
    <source>
        <dbReference type="EMBL" id="EFE40118.1"/>
    </source>
</evidence>
<dbReference type="KEGG" id="tve:TRV_05187"/>
<evidence type="ECO:0000256" key="1">
    <source>
        <dbReference type="SAM" id="MobiDB-lite"/>
    </source>
</evidence>
<reference evidence="3" key="1">
    <citation type="journal article" date="2011" name="Genome Biol.">
        <title>Comparative and functional genomics provide insights into the pathogenicity of dermatophytic fungi.</title>
        <authorList>
            <person name="Burmester A."/>
            <person name="Shelest E."/>
            <person name="Gloeckner G."/>
            <person name="Heddergott C."/>
            <person name="Schindler S."/>
            <person name="Staib P."/>
            <person name="Heidel A."/>
            <person name="Felder M."/>
            <person name="Petzold A."/>
            <person name="Szafranski K."/>
            <person name="Feuermann M."/>
            <person name="Pedruzzi I."/>
            <person name="Priebe S."/>
            <person name="Groth M."/>
            <person name="Winkler R."/>
            <person name="Li W."/>
            <person name="Kniemeyer O."/>
            <person name="Schroeckh V."/>
            <person name="Hertweck C."/>
            <person name="Hube B."/>
            <person name="White T.C."/>
            <person name="Platzer M."/>
            <person name="Guthke R."/>
            <person name="Heitman J."/>
            <person name="Woestemeyer J."/>
            <person name="Zipfel P.F."/>
            <person name="Monod M."/>
            <person name="Brakhage A.A."/>
        </authorList>
    </citation>
    <scope>NUCLEOTIDE SEQUENCE [LARGE SCALE GENOMIC DNA]</scope>
    <source>
        <strain evidence="3">HKI 0517</strain>
    </source>
</reference>
<feature type="compositionally biased region" description="Basic residues" evidence="1">
    <location>
        <begin position="25"/>
        <end position="36"/>
    </location>
</feature>
<dbReference type="RefSeq" id="XP_003020736.1">
    <property type="nucleotide sequence ID" value="XM_003020690.1"/>
</dbReference>
<keyword evidence="3" id="KW-1185">Reference proteome</keyword>
<accession>D4DDH6</accession>
<feature type="region of interest" description="Disordered" evidence="1">
    <location>
        <begin position="21"/>
        <end position="43"/>
    </location>
</feature>
<gene>
    <name evidence="2" type="ORF">TRV_05187</name>
</gene>
<dbReference type="GeneID" id="9577435"/>
<name>D4DDH6_TRIVH</name>
<sequence length="62" mass="7653">MSPVKRSRWIFLHKGFLVKTENRGREKKRKKKKKEEKKKSLERKRLSAAMRWLEGYRRRPGL</sequence>
<dbReference type="AlphaFoldDB" id="D4DDH6"/>
<proteinExistence type="predicted"/>
<comment type="caution">
    <text evidence="2">The sequence shown here is derived from an EMBL/GenBank/DDBJ whole genome shotgun (WGS) entry which is preliminary data.</text>
</comment>
<evidence type="ECO:0000313" key="3">
    <source>
        <dbReference type="Proteomes" id="UP000008383"/>
    </source>
</evidence>
<dbReference type="EMBL" id="ACYE01000265">
    <property type="protein sequence ID" value="EFE40118.1"/>
    <property type="molecule type" value="Genomic_DNA"/>
</dbReference>
<protein>
    <submittedName>
        <fullName evidence="2">Uncharacterized protein</fullName>
    </submittedName>
</protein>
<organism evidence="2 3">
    <name type="scientific">Trichophyton verrucosum (strain HKI 0517)</name>
    <dbReference type="NCBI Taxonomy" id="663202"/>
    <lineage>
        <taxon>Eukaryota</taxon>
        <taxon>Fungi</taxon>
        <taxon>Dikarya</taxon>
        <taxon>Ascomycota</taxon>
        <taxon>Pezizomycotina</taxon>
        <taxon>Eurotiomycetes</taxon>
        <taxon>Eurotiomycetidae</taxon>
        <taxon>Onygenales</taxon>
        <taxon>Arthrodermataceae</taxon>
        <taxon>Trichophyton</taxon>
    </lineage>
</organism>
<dbReference type="Proteomes" id="UP000008383">
    <property type="component" value="Unassembled WGS sequence"/>
</dbReference>
<dbReference type="HOGENOM" id="CLU_2905789_0_0_1"/>